<comment type="caution">
    <text evidence="13">The sequence shown here is derived from an EMBL/GenBank/DDBJ whole genome shotgun (WGS) entry which is preliminary data.</text>
</comment>
<evidence type="ECO:0000256" key="2">
    <source>
        <dbReference type="ARBA" id="ARBA00001946"/>
    </source>
</evidence>
<dbReference type="CDD" id="cd00223">
    <property type="entry name" value="TOPRIM_TopoIIB_SPO"/>
    <property type="match status" value="1"/>
</dbReference>
<dbReference type="STRING" id="133385.A0A2T9YZG8"/>
<dbReference type="PANTHER" id="PTHR10848:SF0">
    <property type="entry name" value="MEIOTIC RECOMBINATION PROTEIN SPO11"/>
    <property type="match status" value="1"/>
</dbReference>
<keyword evidence="6" id="KW-0460">Magnesium</keyword>
<evidence type="ECO:0000256" key="10">
    <source>
        <dbReference type="SAM" id="MobiDB-lite"/>
    </source>
</evidence>
<feature type="domain" description="Spo11/DNA topoisomerase VI subunit A N-terminal" evidence="11">
    <location>
        <begin position="628"/>
        <end position="674"/>
    </location>
</feature>
<evidence type="ECO:0000256" key="3">
    <source>
        <dbReference type="ARBA" id="ARBA00006559"/>
    </source>
</evidence>
<reference evidence="13 14" key="1">
    <citation type="journal article" date="2018" name="MBio">
        <title>Comparative Genomics Reveals the Core Gene Toolbox for the Fungus-Insect Symbiosis.</title>
        <authorList>
            <person name="Wang Y."/>
            <person name="Stata M."/>
            <person name="Wang W."/>
            <person name="Stajich J.E."/>
            <person name="White M.M."/>
            <person name="Moncalvo J.M."/>
        </authorList>
    </citation>
    <scope>NUCLEOTIDE SEQUENCE [LARGE SCALE GENOMIC DNA]</scope>
    <source>
        <strain evidence="13 14">SWE-8-4</strain>
    </source>
</reference>
<keyword evidence="8" id="KW-0238">DNA-binding</keyword>
<comment type="catalytic activity">
    <reaction evidence="1">
        <text>ATP-dependent breakage, passage and rejoining of double-stranded DNA.</text>
        <dbReference type="EC" id="5.6.2.2"/>
    </reaction>
</comment>
<evidence type="ECO:0000256" key="8">
    <source>
        <dbReference type="ARBA" id="ARBA00023125"/>
    </source>
</evidence>
<dbReference type="GO" id="GO:0000228">
    <property type="term" value="C:nuclear chromosome"/>
    <property type="evidence" value="ECO:0007669"/>
    <property type="project" value="TreeGrafter"/>
</dbReference>
<dbReference type="InterPro" id="IPR036078">
    <property type="entry name" value="Spo11/TopoVI_A_sf"/>
</dbReference>
<proteinExistence type="inferred from homology"/>
<dbReference type="PANTHER" id="PTHR10848">
    <property type="entry name" value="MEIOTIC RECOMBINATION PROTEIN SPO11"/>
    <property type="match status" value="1"/>
</dbReference>
<evidence type="ECO:0000256" key="5">
    <source>
        <dbReference type="ARBA" id="ARBA00022723"/>
    </source>
</evidence>
<feature type="domain" description="Topoisomerase 6 subunit A/Spo11 TOPRIM" evidence="12">
    <location>
        <begin position="726"/>
        <end position="928"/>
    </location>
</feature>
<protein>
    <recommendedName>
        <fullName evidence="4">DNA topoisomerase (ATP-hydrolyzing)</fullName>
        <ecNumber evidence="4">5.6.2.2</ecNumber>
    </recommendedName>
</protein>
<dbReference type="InterPro" id="IPR013049">
    <property type="entry name" value="Spo11/TopoVI_A_N"/>
</dbReference>
<evidence type="ECO:0000313" key="13">
    <source>
        <dbReference type="EMBL" id="PVU97745.1"/>
    </source>
</evidence>
<evidence type="ECO:0000313" key="14">
    <source>
        <dbReference type="Proteomes" id="UP000245383"/>
    </source>
</evidence>
<dbReference type="GO" id="GO:0007131">
    <property type="term" value="P:reciprocal meiotic recombination"/>
    <property type="evidence" value="ECO:0007669"/>
    <property type="project" value="TreeGrafter"/>
</dbReference>
<dbReference type="GO" id="GO:0000706">
    <property type="term" value="P:meiotic DNA double-strand break processing"/>
    <property type="evidence" value="ECO:0007669"/>
    <property type="project" value="TreeGrafter"/>
</dbReference>
<dbReference type="OrthoDB" id="5539371at2759"/>
<dbReference type="AlphaFoldDB" id="A0A2T9YZG8"/>
<comment type="similarity">
    <text evidence="3">Belongs to the TOP6A family.</text>
</comment>
<evidence type="ECO:0000256" key="4">
    <source>
        <dbReference type="ARBA" id="ARBA00012895"/>
    </source>
</evidence>
<dbReference type="PRINTS" id="PR01550">
    <property type="entry name" value="TOP6AFAMILY"/>
</dbReference>
<name>A0A2T9YZG8_9FUNG</name>
<dbReference type="EMBL" id="MBFR01000008">
    <property type="protein sequence ID" value="PVU97745.1"/>
    <property type="molecule type" value="Genomic_DNA"/>
</dbReference>
<dbReference type="Pfam" id="PF04406">
    <property type="entry name" value="TP6A_N"/>
    <property type="match status" value="1"/>
</dbReference>
<dbReference type="GO" id="GO:0003918">
    <property type="term" value="F:DNA topoisomerase type II (double strand cut, ATP-hydrolyzing) activity"/>
    <property type="evidence" value="ECO:0007669"/>
    <property type="project" value="UniProtKB-EC"/>
</dbReference>
<feature type="compositionally biased region" description="Basic and acidic residues" evidence="10">
    <location>
        <begin position="143"/>
        <end position="158"/>
    </location>
</feature>
<dbReference type="GO" id="GO:0046872">
    <property type="term" value="F:metal ion binding"/>
    <property type="evidence" value="ECO:0007669"/>
    <property type="project" value="UniProtKB-KW"/>
</dbReference>
<feature type="region of interest" description="Disordered" evidence="10">
    <location>
        <begin position="131"/>
        <end position="170"/>
    </location>
</feature>
<dbReference type="Gene3D" id="2.80.10.50">
    <property type="match status" value="1"/>
</dbReference>
<dbReference type="GO" id="GO:0003677">
    <property type="term" value="F:DNA binding"/>
    <property type="evidence" value="ECO:0007669"/>
    <property type="project" value="UniProtKB-KW"/>
</dbReference>
<dbReference type="Pfam" id="PF21180">
    <property type="entry name" value="TOP6A-Spo11_Toprim"/>
    <property type="match status" value="1"/>
</dbReference>
<dbReference type="GO" id="GO:0005524">
    <property type="term" value="F:ATP binding"/>
    <property type="evidence" value="ECO:0007669"/>
    <property type="project" value="InterPro"/>
</dbReference>
<gene>
    <name evidence="13" type="ORF">BB561_000396</name>
</gene>
<dbReference type="GO" id="GO:0042138">
    <property type="term" value="P:meiotic DNA double-strand break formation"/>
    <property type="evidence" value="ECO:0007669"/>
    <property type="project" value="TreeGrafter"/>
</dbReference>
<dbReference type="InterPro" id="IPR034136">
    <property type="entry name" value="TOPRIM_Topo6A/Spo11"/>
</dbReference>
<evidence type="ECO:0000256" key="1">
    <source>
        <dbReference type="ARBA" id="ARBA00000185"/>
    </source>
</evidence>
<keyword evidence="14" id="KW-1185">Reference proteome</keyword>
<organism evidence="13 14">
    <name type="scientific">Smittium simulii</name>
    <dbReference type="NCBI Taxonomy" id="133385"/>
    <lineage>
        <taxon>Eukaryota</taxon>
        <taxon>Fungi</taxon>
        <taxon>Fungi incertae sedis</taxon>
        <taxon>Zoopagomycota</taxon>
        <taxon>Kickxellomycotina</taxon>
        <taxon>Harpellomycetes</taxon>
        <taxon>Harpellales</taxon>
        <taxon>Legeriomycetaceae</taxon>
        <taxon>Smittium</taxon>
    </lineage>
</organism>
<dbReference type="EC" id="5.6.2.2" evidence="4"/>
<evidence type="ECO:0000256" key="9">
    <source>
        <dbReference type="ARBA" id="ARBA00023235"/>
    </source>
</evidence>
<accession>A0A2T9YZG8</accession>
<comment type="cofactor">
    <cofactor evidence="2">
        <name>Mg(2+)</name>
        <dbReference type="ChEBI" id="CHEBI:18420"/>
    </cofactor>
</comment>
<evidence type="ECO:0000256" key="7">
    <source>
        <dbReference type="ARBA" id="ARBA00023029"/>
    </source>
</evidence>
<dbReference type="InterPro" id="IPR010414">
    <property type="entry name" value="FRG1"/>
</dbReference>
<dbReference type="InterPro" id="IPR002815">
    <property type="entry name" value="Spo11/TopoVI_A"/>
</dbReference>
<keyword evidence="7" id="KW-0799">Topoisomerase</keyword>
<evidence type="ECO:0000259" key="11">
    <source>
        <dbReference type="Pfam" id="PF04406"/>
    </source>
</evidence>
<dbReference type="Gene3D" id="3.40.1360.10">
    <property type="match status" value="1"/>
</dbReference>
<keyword evidence="9" id="KW-0413">Isomerase</keyword>
<keyword evidence="5" id="KW-0479">Metal-binding</keyword>
<evidence type="ECO:0000259" key="12">
    <source>
        <dbReference type="Pfam" id="PF21180"/>
    </source>
</evidence>
<sequence length="935" mass="106090">MSAYSAAKTSKLLFKGEKKAKSQKKRKSVNTNKETQVEQVLEGWIPVLSLSDLEGPLLILTTGKEVEALTLKTNKSSYSETGQITRETVYLDFSATDSLESVSVIRYEPKSVEQVFVGQRVFLKNAITPKVQNDDSDSEKEAEDSRNSKETLHGERVTQPDSTTNPRDDANDVQFVFKTCRDAYVSLGVGGTVEAESAAISSNELWTPVLAGGDSGLVSFYATAGSHSNTKSSSADRRFLCTLSQRTSGSRVAAQPGEIESIGDTQVFRVFCQAEIRHQRQAAIAAQTANKSVTTASLAHDELERIKKFQSWKHGRVRTDTVRDTMDSKELKKARTQGKYHEELLDRRSKLKADKFCNASTIRASTIRASTIRDSVLFSDSIFDCNNDSDTQYDSYKTVVQDNYPDIPCLKQTRKTWSEHNRKRKCSIASNECSGSSSSLSCIYDLETNNFPLKDCSNSFLSIDTSDNNSNSDFFSANDYEQIDTDFIYDSSSSDSDPGDFNYDTTITPHPVKHAGGSLHELYTSNKQSTLNMQTFENEHKYLDKPKHENNYCHKISLNVPNSQLQILFNSDECDSINISYFDSYNARSANYILDAIYYISRKILQGKIHSYIYPDQNHSNKACNFSELLRAAKKGLQRDVFYKNLNCFASQRQVDLVCQDLETYFQVLPRDLHLLASPNGFIAGPIKALLKNGQTIDYMLDTIQGMLIPDYTNISSIQPSHTLKYVLIVEKETVFYSLLQSQLVASREMLLITGKGYPSHNTRGFLCTLYGFINHSNIYQNNQQSNSDIKWLVLTDNDPHGAHIFETYHKSSPYASKSVSFMPICSFISNTRNYYYLPLYWIGLHSEDRSRYRSILLDDTRMPVLNKTSRLKCHQLIESWSSFENPRYQRWRIQMSKLLYCGKKAELESLSNTKNKSILLKFLFEKLENPSFWL</sequence>
<dbReference type="Pfam" id="PF06229">
    <property type="entry name" value="FRG1"/>
    <property type="match status" value="1"/>
</dbReference>
<evidence type="ECO:0000256" key="6">
    <source>
        <dbReference type="ARBA" id="ARBA00022842"/>
    </source>
</evidence>
<dbReference type="SUPFAM" id="SSF56726">
    <property type="entry name" value="DNA topoisomerase IV, alpha subunit"/>
    <property type="match status" value="1"/>
</dbReference>
<dbReference type="Proteomes" id="UP000245383">
    <property type="component" value="Unassembled WGS sequence"/>
</dbReference>